<name>A0A8S1HMX6_9PELO</name>
<organism evidence="1 2">
    <name type="scientific">Caenorhabditis auriculariae</name>
    <dbReference type="NCBI Taxonomy" id="2777116"/>
    <lineage>
        <taxon>Eukaryota</taxon>
        <taxon>Metazoa</taxon>
        <taxon>Ecdysozoa</taxon>
        <taxon>Nematoda</taxon>
        <taxon>Chromadorea</taxon>
        <taxon>Rhabditida</taxon>
        <taxon>Rhabditina</taxon>
        <taxon>Rhabditomorpha</taxon>
        <taxon>Rhabditoidea</taxon>
        <taxon>Rhabditidae</taxon>
        <taxon>Peloderinae</taxon>
        <taxon>Caenorhabditis</taxon>
    </lineage>
</organism>
<protein>
    <submittedName>
        <fullName evidence="1">Uncharacterized protein</fullName>
    </submittedName>
</protein>
<evidence type="ECO:0000313" key="2">
    <source>
        <dbReference type="Proteomes" id="UP000835052"/>
    </source>
</evidence>
<reference evidence="1" key="1">
    <citation type="submission" date="2020-10" db="EMBL/GenBank/DDBJ databases">
        <authorList>
            <person name="Kikuchi T."/>
        </authorList>
    </citation>
    <scope>NUCLEOTIDE SEQUENCE</scope>
    <source>
        <strain evidence="1">NKZ352</strain>
    </source>
</reference>
<dbReference type="Proteomes" id="UP000835052">
    <property type="component" value="Unassembled WGS sequence"/>
</dbReference>
<gene>
    <name evidence="1" type="ORF">CAUJ_LOCUS12586</name>
</gene>
<dbReference type="OrthoDB" id="5793380at2759"/>
<dbReference type="EMBL" id="CAJGYM010000077">
    <property type="protein sequence ID" value="CAD6196673.1"/>
    <property type="molecule type" value="Genomic_DNA"/>
</dbReference>
<keyword evidence="2" id="KW-1185">Reference proteome</keyword>
<proteinExistence type="predicted"/>
<sequence length="147" mass="17256">MVSFSEIILTGKSSRDGLWAIYRSSTTAESEFKSFLEKFCLANLNESSQLDEYLRWEQVEFLWSLRIMLEPSTESGDFEKVMGKPIMDNDKQLMFMGHDIRSNCTRINGTEWTKQNEDRVIGDNFETHILDLAYDSNFLVHHLWSVW</sequence>
<accession>A0A8S1HMX6</accession>
<dbReference type="AlphaFoldDB" id="A0A8S1HMX6"/>
<evidence type="ECO:0000313" key="1">
    <source>
        <dbReference type="EMBL" id="CAD6196673.1"/>
    </source>
</evidence>
<comment type="caution">
    <text evidence="1">The sequence shown here is derived from an EMBL/GenBank/DDBJ whole genome shotgun (WGS) entry which is preliminary data.</text>
</comment>